<dbReference type="SUPFAM" id="SSF47781">
    <property type="entry name" value="RuvA domain 2-like"/>
    <property type="match status" value="1"/>
</dbReference>
<dbReference type="PANTHER" id="PTHR43022">
    <property type="entry name" value="PROTEIN SMF"/>
    <property type="match status" value="1"/>
</dbReference>
<comment type="similarity">
    <text evidence="1">Belongs to the DprA/Smf family.</text>
</comment>
<dbReference type="NCBIfam" id="TIGR00732">
    <property type="entry name" value="dprA"/>
    <property type="match status" value="1"/>
</dbReference>
<accession>A0A0G0Z490</accession>
<feature type="domain" description="Smf/DprA SLOG" evidence="2">
    <location>
        <begin position="86"/>
        <end position="298"/>
    </location>
</feature>
<reference evidence="4 5" key="1">
    <citation type="journal article" date="2015" name="Nature">
        <title>rRNA introns, odd ribosomes, and small enigmatic genomes across a large radiation of phyla.</title>
        <authorList>
            <person name="Brown C.T."/>
            <person name="Hug L.A."/>
            <person name="Thomas B.C."/>
            <person name="Sharon I."/>
            <person name="Castelle C.J."/>
            <person name="Singh A."/>
            <person name="Wilkins M.J."/>
            <person name="Williams K.H."/>
            <person name="Banfield J.F."/>
        </authorList>
    </citation>
    <scope>NUCLEOTIDE SEQUENCE [LARGE SCALE GENOMIC DNA]</scope>
</reference>
<evidence type="ECO:0000256" key="1">
    <source>
        <dbReference type="ARBA" id="ARBA00006525"/>
    </source>
</evidence>
<comment type="caution">
    <text evidence="4">The sequence shown here is derived from an EMBL/GenBank/DDBJ whole genome shotgun (WGS) entry which is preliminary data.</text>
</comment>
<dbReference type="PATRIC" id="fig|1618677.3.peg.28"/>
<dbReference type="Gene3D" id="1.10.10.10">
    <property type="entry name" value="Winged helix-like DNA-binding domain superfamily/Winged helix DNA-binding domain"/>
    <property type="match status" value="1"/>
</dbReference>
<dbReference type="Pfam" id="PF17782">
    <property type="entry name" value="WHD_DprA"/>
    <property type="match status" value="1"/>
</dbReference>
<dbReference type="Proteomes" id="UP000034516">
    <property type="component" value="Unassembled WGS sequence"/>
</dbReference>
<dbReference type="AlphaFoldDB" id="A0A0G0Z490"/>
<feature type="domain" description="DprA winged helix" evidence="3">
    <location>
        <begin position="312"/>
        <end position="363"/>
    </location>
</feature>
<dbReference type="SUPFAM" id="SSF102405">
    <property type="entry name" value="MCP/YpsA-like"/>
    <property type="match status" value="1"/>
</dbReference>
<dbReference type="Gene3D" id="3.40.50.450">
    <property type="match status" value="1"/>
</dbReference>
<evidence type="ECO:0000259" key="3">
    <source>
        <dbReference type="Pfam" id="PF17782"/>
    </source>
</evidence>
<dbReference type="GO" id="GO:0009294">
    <property type="term" value="P:DNA-mediated transformation"/>
    <property type="evidence" value="ECO:0007669"/>
    <property type="project" value="InterPro"/>
</dbReference>
<dbReference type="InterPro" id="IPR041614">
    <property type="entry name" value="DprA_WH"/>
</dbReference>
<evidence type="ECO:0000313" key="4">
    <source>
        <dbReference type="EMBL" id="KKS43557.1"/>
    </source>
</evidence>
<organism evidence="4 5">
    <name type="scientific">Candidatus Kuenenbacteria bacterium GW2011_GWA2_42_15</name>
    <dbReference type="NCBI Taxonomy" id="1618677"/>
    <lineage>
        <taxon>Bacteria</taxon>
        <taxon>Candidatus Kueneniibacteriota</taxon>
    </lineage>
</organism>
<dbReference type="InterPro" id="IPR010994">
    <property type="entry name" value="RuvA_2-like"/>
</dbReference>
<dbReference type="InterPro" id="IPR057666">
    <property type="entry name" value="DrpA_SLOG"/>
</dbReference>
<proteinExistence type="inferred from homology"/>
<sequence length="372" mass="41124">MLLTYMPGQEEIKYWLSMAKIPGLGPVRLKRIWEHFDSMKRAWEADLENLRGAGLEQKIAEEIVFLRQRINPDEEFLNAQKEGINIVTLADKSYPKLLKEIYGPPAILYYKGELFGEGDEFAVAMVGTRKYSSYGKLVAMNIASELSNQGITTVSGLAIGIDGLVHEATVNQKARTIAVLGSGIDETSIYPSANRYLAKKIIENNGLLLAEYPPGTIPNKQNFPQRNRIIAGLSVATVVIEAPETSGALLTAKHALEQNRDVMAVPGNIYSQNAAGPNNLIKMGAKLVTSASDVLEALNMKQVKDFIDNRKISPDTKEEAIILDILSNEPIHIDELIKKSGMNTATINSTLILMEMKGKVRNLGNMMYRQVY</sequence>
<name>A0A0G0Z490_9BACT</name>
<protein>
    <submittedName>
        <fullName evidence="4">Protecting protein DprA protein</fullName>
    </submittedName>
</protein>
<evidence type="ECO:0000313" key="5">
    <source>
        <dbReference type="Proteomes" id="UP000034516"/>
    </source>
</evidence>
<dbReference type="PANTHER" id="PTHR43022:SF1">
    <property type="entry name" value="PROTEIN SMF"/>
    <property type="match status" value="1"/>
</dbReference>
<dbReference type="InterPro" id="IPR003488">
    <property type="entry name" value="DprA"/>
</dbReference>
<evidence type="ECO:0000259" key="2">
    <source>
        <dbReference type="Pfam" id="PF02481"/>
    </source>
</evidence>
<gene>
    <name evidence="4" type="ORF">UV02_C0001G0022</name>
</gene>
<dbReference type="InterPro" id="IPR036388">
    <property type="entry name" value="WH-like_DNA-bd_sf"/>
</dbReference>
<dbReference type="Pfam" id="PF02481">
    <property type="entry name" value="DNA_processg_A"/>
    <property type="match status" value="1"/>
</dbReference>
<dbReference type="EMBL" id="LCCW01000001">
    <property type="protein sequence ID" value="KKS43557.1"/>
    <property type="molecule type" value="Genomic_DNA"/>
</dbReference>